<dbReference type="KEGG" id="eke:EK0264_06405"/>
<evidence type="ECO:0000259" key="1">
    <source>
        <dbReference type="Pfam" id="PF07969"/>
    </source>
</evidence>
<keyword evidence="2" id="KW-0378">Hydrolase</keyword>
<accession>A0A7L4YW31</accession>
<dbReference type="PANTHER" id="PTHR32027:SF9">
    <property type="entry name" value="BLL3847 PROTEIN"/>
    <property type="match status" value="1"/>
</dbReference>
<dbReference type="InterPro" id="IPR032466">
    <property type="entry name" value="Metal_Hydrolase"/>
</dbReference>
<reference evidence="2 3" key="1">
    <citation type="journal article" date="2018" name="Int. J. Syst. Evol. Microbiol.">
        <title>Epidermidibacterium keratini gen. nov., sp. nov., a member of the family Sporichthyaceae, isolated from keratin epidermis.</title>
        <authorList>
            <person name="Lee D.G."/>
            <person name="Trujillo M.E."/>
            <person name="Kang S."/>
            <person name="Nam J.J."/>
            <person name="Kim Y.J."/>
        </authorList>
    </citation>
    <scope>NUCLEOTIDE SEQUENCE [LARGE SCALE GENOMIC DNA]</scope>
    <source>
        <strain evidence="2 3">EPI-7</strain>
    </source>
</reference>
<organism evidence="2 3">
    <name type="scientific">Epidermidibacterium keratini</name>
    <dbReference type="NCBI Taxonomy" id="1891644"/>
    <lineage>
        <taxon>Bacteria</taxon>
        <taxon>Bacillati</taxon>
        <taxon>Actinomycetota</taxon>
        <taxon>Actinomycetes</taxon>
        <taxon>Sporichthyales</taxon>
        <taxon>Sporichthyaceae</taxon>
        <taxon>Epidermidibacterium</taxon>
    </lineage>
</organism>
<keyword evidence="3" id="KW-1185">Reference proteome</keyword>
<dbReference type="InterPro" id="IPR011059">
    <property type="entry name" value="Metal-dep_hydrolase_composite"/>
</dbReference>
<feature type="domain" description="Amidohydrolase 3" evidence="1">
    <location>
        <begin position="110"/>
        <end position="376"/>
    </location>
</feature>
<evidence type="ECO:0000313" key="2">
    <source>
        <dbReference type="EMBL" id="QHC02307.1"/>
    </source>
</evidence>
<dbReference type="PANTHER" id="PTHR32027">
    <property type="entry name" value="CYTOSINE DEAMINASE"/>
    <property type="match status" value="1"/>
</dbReference>
<dbReference type="InParanoid" id="A0A7L4YW31"/>
<name>A0A7L4YW31_9ACTN</name>
<dbReference type="SUPFAM" id="SSF51556">
    <property type="entry name" value="Metallo-dependent hydrolases"/>
    <property type="match status" value="1"/>
</dbReference>
<evidence type="ECO:0000313" key="3">
    <source>
        <dbReference type="Proteomes" id="UP000463857"/>
    </source>
</evidence>
<dbReference type="Pfam" id="PF07969">
    <property type="entry name" value="Amidohydro_3"/>
    <property type="match status" value="1"/>
</dbReference>
<dbReference type="SUPFAM" id="SSF51338">
    <property type="entry name" value="Composite domain of metallo-dependent hydrolases"/>
    <property type="match status" value="1"/>
</dbReference>
<gene>
    <name evidence="2" type="ORF">EK0264_06405</name>
</gene>
<dbReference type="InterPro" id="IPR013108">
    <property type="entry name" value="Amidohydro_3"/>
</dbReference>
<protein>
    <submittedName>
        <fullName evidence="2">Amidohydrolase family protein</fullName>
    </submittedName>
</protein>
<dbReference type="OrthoDB" id="3366604at2"/>
<proteinExistence type="predicted"/>
<dbReference type="EMBL" id="CP047156">
    <property type="protein sequence ID" value="QHC02307.1"/>
    <property type="molecule type" value="Genomic_DNA"/>
</dbReference>
<dbReference type="Gene3D" id="3.20.20.140">
    <property type="entry name" value="Metal-dependent hydrolases"/>
    <property type="match status" value="1"/>
</dbReference>
<dbReference type="Proteomes" id="UP000463857">
    <property type="component" value="Chromosome"/>
</dbReference>
<dbReference type="AlphaFoldDB" id="A0A7L4YW31"/>
<dbReference type="Gene3D" id="2.30.40.10">
    <property type="entry name" value="Urease, subunit C, domain 1"/>
    <property type="match status" value="1"/>
</dbReference>
<dbReference type="GO" id="GO:0016814">
    <property type="term" value="F:hydrolase activity, acting on carbon-nitrogen (but not peptide) bonds, in cyclic amidines"/>
    <property type="evidence" value="ECO:0007669"/>
    <property type="project" value="TreeGrafter"/>
</dbReference>
<dbReference type="InterPro" id="IPR052349">
    <property type="entry name" value="Metallo-hydrolase_Enzymes"/>
</dbReference>
<sequence>MVLRRVRPWGGGESDIIIDGGSISNVVDHDPDASYPEAEVVEGESWVALPTFADVHVHLDSTRWGLPFKPHTAGPSLIEHIEADRAGWREDLPIAQKATRMLGRLIECGATKIRSYAQIDSYAQLERLDGVLAAKEKYAEQADVTIMAFPQSGIMIDPGTADLLDAALARGVVDVVGGIDPCGLDRDPKGHLDVVFGLAQKYQKPVDLHIHESGELGAFSWELVFERTRALGMQGQVTISHGMALGTNDAAVEAALIEQLADLDVAMATVAPRRSVQLPFRRLMDSGVRVGLGQDGMRDYWSPYGNGDMLDRLYQLCLQQNIKYEDDFRKAAYVATLGGRQVIDPDASRPAHDELMPGITPGDDADLILLEAEGLTTAIIDRPGLDKRRIIRRGALV</sequence>